<gene>
    <name evidence="1" type="ORF">OIH86_20785</name>
</gene>
<dbReference type="RefSeq" id="WP_264144280.1">
    <property type="nucleotide sequence ID" value="NZ_JAOYEY010000048.1"/>
</dbReference>
<evidence type="ECO:0000313" key="1">
    <source>
        <dbReference type="EMBL" id="MCV9888086.1"/>
    </source>
</evidence>
<dbReference type="EMBL" id="JAOYEY010000048">
    <property type="protein sequence ID" value="MCV9888086.1"/>
    <property type="molecule type" value="Genomic_DNA"/>
</dbReference>
<protein>
    <submittedName>
        <fullName evidence="1">Uncharacterized protein</fullName>
    </submittedName>
</protein>
<accession>A0ABT3DM07</accession>
<keyword evidence="2" id="KW-1185">Reference proteome</keyword>
<proteinExistence type="predicted"/>
<dbReference type="Proteomes" id="UP001526147">
    <property type="component" value="Unassembled WGS sequence"/>
</dbReference>
<reference evidence="1 2" key="1">
    <citation type="submission" date="2022-10" db="EMBL/GenBank/DDBJ databases">
        <title>Draft genome assembly of moderately radiation resistant bacterium Metabacillus halosaccharovorans.</title>
        <authorList>
            <person name="Pal S."/>
            <person name="Gopinathan A."/>
        </authorList>
    </citation>
    <scope>NUCLEOTIDE SEQUENCE [LARGE SCALE GENOMIC DNA]</scope>
    <source>
        <strain evidence="1 2">VITHBRA001</strain>
    </source>
</reference>
<organism evidence="1 2">
    <name type="scientific">Metabacillus halosaccharovorans</name>
    <dbReference type="NCBI Taxonomy" id="930124"/>
    <lineage>
        <taxon>Bacteria</taxon>
        <taxon>Bacillati</taxon>
        <taxon>Bacillota</taxon>
        <taxon>Bacilli</taxon>
        <taxon>Bacillales</taxon>
        <taxon>Bacillaceae</taxon>
        <taxon>Metabacillus</taxon>
    </lineage>
</organism>
<sequence length="76" mass="8446">MHENLYIQNAKAVILSSLINGQIPSAEACHLTKEEFGRICEELYSEGHLIRTNLGNVLNAEVSNKGFSYLHTITEA</sequence>
<comment type="caution">
    <text evidence="1">The sequence shown here is derived from an EMBL/GenBank/DDBJ whole genome shotgun (WGS) entry which is preliminary data.</text>
</comment>
<evidence type="ECO:0000313" key="2">
    <source>
        <dbReference type="Proteomes" id="UP001526147"/>
    </source>
</evidence>
<name>A0ABT3DM07_9BACI</name>